<name>A0ABQ2Z746_9GAMM</name>
<proteinExistence type="predicted"/>
<dbReference type="InterPro" id="IPR005303">
    <property type="entry name" value="MOCOS_middle"/>
</dbReference>
<dbReference type="RefSeq" id="WP_189471571.1">
    <property type="nucleotide sequence ID" value="NZ_BMXS01000023.1"/>
</dbReference>
<evidence type="ECO:0000313" key="2">
    <source>
        <dbReference type="EMBL" id="GGY04672.1"/>
    </source>
</evidence>
<feature type="domain" description="MOSC" evidence="1">
    <location>
        <begin position="115"/>
        <end position="266"/>
    </location>
</feature>
<dbReference type="PANTHER" id="PTHR14237:SF19">
    <property type="entry name" value="MITOCHONDRIAL AMIDOXIME REDUCING COMPONENT 1"/>
    <property type="match status" value="1"/>
</dbReference>
<dbReference type="Pfam" id="PF03476">
    <property type="entry name" value="MOSC_N"/>
    <property type="match status" value="1"/>
</dbReference>
<dbReference type="InterPro" id="IPR005302">
    <property type="entry name" value="MoCF_Sase_C"/>
</dbReference>
<comment type="caution">
    <text evidence="2">The sequence shown here is derived from an EMBL/GenBank/DDBJ whole genome shotgun (WGS) entry which is preliminary data.</text>
</comment>
<evidence type="ECO:0000259" key="1">
    <source>
        <dbReference type="PROSITE" id="PS51340"/>
    </source>
</evidence>
<dbReference type="PANTHER" id="PTHR14237">
    <property type="entry name" value="MOLYBDOPTERIN COFACTOR SULFURASE MOSC"/>
    <property type="match status" value="1"/>
</dbReference>
<protein>
    <recommendedName>
        <fullName evidence="1">MOSC domain-containing protein</fullName>
    </recommendedName>
</protein>
<organism evidence="2 3">
    <name type="scientific">Litchfieldella qijiaojingensis</name>
    <dbReference type="NCBI Taxonomy" id="980347"/>
    <lineage>
        <taxon>Bacteria</taxon>
        <taxon>Pseudomonadati</taxon>
        <taxon>Pseudomonadota</taxon>
        <taxon>Gammaproteobacteria</taxon>
        <taxon>Oceanospirillales</taxon>
        <taxon>Halomonadaceae</taxon>
        <taxon>Litchfieldella</taxon>
    </lineage>
</organism>
<dbReference type="Proteomes" id="UP000653056">
    <property type="component" value="Unassembled WGS sequence"/>
</dbReference>
<dbReference type="EMBL" id="BMXS01000023">
    <property type="protein sequence ID" value="GGY04672.1"/>
    <property type="molecule type" value="Genomic_DNA"/>
</dbReference>
<dbReference type="Pfam" id="PF03473">
    <property type="entry name" value="MOSC"/>
    <property type="match status" value="1"/>
</dbReference>
<dbReference type="SUPFAM" id="SSF141673">
    <property type="entry name" value="MOSC N-terminal domain-like"/>
    <property type="match status" value="1"/>
</dbReference>
<gene>
    <name evidence="2" type="ORF">GCM10007160_35410</name>
</gene>
<evidence type="ECO:0000313" key="3">
    <source>
        <dbReference type="Proteomes" id="UP000653056"/>
    </source>
</evidence>
<dbReference type="PROSITE" id="PS51340">
    <property type="entry name" value="MOSC"/>
    <property type="match status" value="1"/>
</dbReference>
<dbReference type="SUPFAM" id="SSF50800">
    <property type="entry name" value="PK beta-barrel domain-like"/>
    <property type="match status" value="1"/>
</dbReference>
<reference evidence="3" key="1">
    <citation type="journal article" date="2019" name="Int. J. Syst. Evol. Microbiol.">
        <title>The Global Catalogue of Microorganisms (GCM) 10K type strain sequencing project: providing services to taxonomists for standard genome sequencing and annotation.</title>
        <authorList>
            <consortium name="The Broad Institute Genomics Platform"/>
            <consortium name="The Broad Institute Genome Sequencing Center for Infectious Disease"/>
            <person name="Wu L."/>
            <person name="Ma J."/>
        </authorList>
    </citation>
    <scope>NUCLEOTIDE SEQUENCE [LARGE SCALE GENOMIC DNA]</scope>
    <source>
        <strain evidence="3">KCTC 22228</strain>
    </source>
</reference>
<dbReference type="InterPro" id="IPR011037">
    <property type="entry name" value="Pyrv_Knase-like_insert_dom_sf"/>
</dbReference>
<sequence length="267" mass="29418">MSIDTPTLSGLYRYPIKSTAGEPVQQALVGEEGLLGDRRFMVAKPDGTFITARSHPQLQRVATTLHDNGLVLHHPELPDLPLEQESFEVAPFTTQVWGDSFAGLTTTGRADEWMGQVVGEPAKLLWLGERSPRYRQAIGKRVSFADGYPLMLIGQASLDDLNTRLSTTHRMAQFRPNLVVSGSLPYAEDDWRLLRIGEVELAVDKPCSRCAMVTVDPSTGGFIPEREPLRTLARYRQGVDGKVYFGQNLIVIKGGTLEVGSPVELIS</sequence>
<accession>A0ABQ2Z746</accession>
<keyword evidence="3" id="KW-1185">Reference proteome</keyword>